<evidence type="ECO:0000313" key="1">
    <source>
        <dbReference type="EMBL" id="QQP37634.1"/>
    </source>
</evidence>
<sequence length="79" mass="8808">MTASSLDRSSAGVDRCFLFMLATATTLEAFSETTLSERTCWIPSPRRPHNEVAHGLQFSELEGHISFDQNMGKFHSFGI</sequence>
<organism evidence="1 2">
    <name type="scientific">Caligus rogercresseyi</name>
    <name type="common">Sea louse</name>
    <dbReference type="NCBI Taxonomy" id="217165"/>
    <lineage>
        <taxon>Eukaryota</taxon>
        <taxon>Metazoa</taxon>
        <taxon>Ecdysozoa</taxon>
        <taxon>Arthropoda</taxon>
        <taxon>Crustacea</taxon>
        <taxon>Multicrustacea</taxon>
        <taxon>Hexanauplia</taxon>
        <taxon>Copepoda</taxon>
        <taxon>Siphonostomatoida</taxon>
        <taxon>Caligidae</taxon>
        <taxon>Caligus</taxon>
    </lineage>
</organism>
<protein>
    <submittedName>
        <fullName evidence="1">Uncharacterized protein</fullName>
    </submittedName>
</protein>
<dbReference type="Proteomes" id="UP000595437">
    <property type="component" value="Chromosome 12"/>
</dbReference>
<keyword evidence="2" id="KW-1185">Reference proteome</keyword>
<accession>A0A7T8GTR0</accession>
<reference evidence="2" key="1">
    <citation type="submission" date="2021-01" db="EMBL/GenBank/DDBJ databases">
        <title>Caligus Genome Assembly.</title>
        <authorList>
            <person name="Gallardo-Escarate C."/>
        </authorList>
    </citation>
    <scope>NUCLEOTIDE SEQUENCE [LARGE SCALE GENOMIC DNA]</scope>
</reference>
<name>A0A7T8GTR0_CALRO</name>
<evidence type="ECO:0000313" key="2">
    <source>
        <dbReference type="Proteomes" id="UP000595437"/>
    </source>
</evidence>
<dbReference type="EMBL" id="CP045901">
    <property type="protein sequence ID" value="QQP37634.1"/>
    <property type="molecule type" value="Genomic_DNA"/>
</dbReference>
<gene>
    <name evidence="1" type="ORF">FKW44_017966</name>
</gene>
<proteinExistence type="predicted"/>
<dbReference type="AlphaFoldDB" id="A0A7T8GTR0"/>